<evidence type="ECO:0000313" key="2">
    <source>
        <dbReference type="EMBL" id="VFR78299.1"/>
    </source>
</evidence>
<dbReference type="AlphaFoldDB" id="A0A484VCY5"/>
<feature type="region of interest" description="Disordered" evidence="1">
    <location>
        <begin position="20"/>
        <end position="40"/>
    </location>
</feature>
<evidence type="ECO:0000256" key="1">
    <source>
        <dbReference type="SAM" id="MobiDB-lite"/>
    </source>
</evidence>
<dbReference type="EMBL" id="CAADIN010000039">
    <property type="protein sequence ID" value="VFR97130.1"/>
    <property type="molecule type" value="Genomic_DNA"/>
</dbReference>
<organism evidence="3">
    <name type="scientific">plant metagenome</name>
    <dbReference type="NCBI Taxonomy" id="1297885"/>
    <lineage>
        <taxon>unclassified sequences</taxon>
        <taxon>metagenomes</taxon>
        <taxon>organismal metagenomes</taxon>
    </lineage>
</organism>
<reference evidence="3" key="1">
    <citation type="submission" date="2019-03" db="EMBL/GenBank/DDBJ databases">
        <authorList>
            <person name="Danneels B."/>
        </authorList>
    </citation>
    <scope>NUCLEOTIDE SEQUENCE</scope>
</reference>
<proteinExistence type="predicted"/>
<name>A0A484VCY5_9ZZZZ</name>
<accession>A0A484VCY5</accession>
<protein>
    <submittedName>
        <fullName evidence="3">Uncharacterized protein</fullName>
    </submittedName>
</protein>
<dbReference type="EMBL" id="CAADIM010000014">
    <property type="protein sequence ID" value="VFR78299.1"/>
    <property type="molecule type" value="Genomic_DNA"/>
</dbReference>
<sequence>MPPAGPGLAAAVLLPSRHKKTRLAAGSAARQVRTGQEGYR</sequence>
<evidence type="ECO:0000313" key="3">
    <source>
        <dbReference type="EMBL" id="VFR97130.1"/>
    </source>
</evidence>
<gene>
    <name evidence="2" type="ORF">ISE1_1248</name>
    <name evidence="3" type="ORF">ISE2_1286</name>
</gene>